<proteinExistence type="predicted"/>
<dbReference type="SUPFAM" id="SSF54001">
    <property type="entry name" value="Cysteine proteinases"/>
    <property type="match status" value="1"/>
</dbReference>
<dbReference type="GO" id="GO:0004843">
    <property type="term" value="F:cysteine-type deubiquitinase activity"/>
    <property type="evidence" value="ECO:0007669"/>
    <property type="project" value="UniProtKB-UniRule"/>
</dbReference>
<keyword evidence="5" id="KW-1185">Reference proteome</keyword>
<comment type="catalytic activity">
    <reaction evidence="1 3">
        <text>Thiol-dependent hydrolysis of ester, thioester, amide, peptide and isopeptide bonds formed by the C-terminal Gly of ubiquitin (a 76-residue protein attached to proteins as an intracellular targeting signal).</text>
        <dbReference type="EC" id="3.4.19.12"/>
    </reaction>
</comment>
<accession>A0AB40BCS7</accession>
<keyword evidence="2 3" id="KW-0378">Hydrolase</keyword>
<keyword evidence="3" id="KW-0788">Thiol protease</keyword>
<organism evidence="5 6">
    <name type="scientific">Dioscorea cayennensis subsp. rotundata</name>
    <name type="common">White Guinea yam</name>
    <name type="synonym">Dioscorea rotundata</name>
    <dbReference type="NCBI Taxonomy" id="55577"/>
    <lineage>
        <taxon>Eukaryota</taxon>
        <taxon>Viridiplantae</taxon>
        <taxon>Streptophyta</taxon>
        <taxon>Embryophyta</taxon>
        <taxon>Tracheophyta</taxon>
        <taxon>Spermatophyta</taxon>
        <taxon>Magnoliopsida</taxon>
        <taxon>Liliopsida</taxon>
        <taxon>Dioscoreales</taxon>
        <taxon>Dioscoreaceae</taxon>
        <taxon>Dioscorea</taxon>
    </lineage>
</organism>
<protein>
    <recommendedName>
        <fullName evidence="3">Ubiquitin thioesterase OTU</fullName>
        <ecNumber evidence="3">3.4.19.12</ecNumber>
    </recommendedName>
</protein>
<dbReference type="FunFam" id="3.90.70.80:FF:000007">
    <property type="entry name" value="OTU domain-containing protein"/>
    <property type="match status" value="1"/>
</dbReference>
<evidence type="ECO:0000256" key="1">
    <source>
        <dbReference type="ARBA" id="ARBA00000707"/>
    </source>
</evidence>
<dbReference type="Pfam" id="PF02338">
    <property type="entry name" value="OTU"/>
    <property type="match status" value="1"/>
</dbReference>
<gene>
    <name evidence="6" type="primary">LOC120261120</name>
</gene>
<dbReference type="CDD" id="cd22760">
    <property type="entry name" value="OTU_plant_OTU4-like"/>
    <property type="match status" value="1"/>
</dbReference>
<dbReference type="RefSeq" id="XP_039124768.1">
    <property type="nucleotide sequence ID" value="XM_039268834.1"/>
</dbReference>
<dbReference type="GO" id="GO:0016579">
    <property type="term" value="P:protein deubiquitination"/>
    <property type="evidence" value="ECO:0007669"/>
    <property type="project" value="TreeGrafter"/>
</dbReference>
<dbReference type="GO" id="GO:0030968">
    <property type="term" value="P:endoplasmic reticulum unfolded protein response"/>
    <property type="evidence" value="ECO:0007669"/>
    <property type="project" value="TreeGrafter"/>
</dbReference>
<reference evidence="6" key="1">
    <citation type="submission" date="2025-08" db="UniProtKB">
        <authorList>
            <consortium name="RefSeq"/>
        </authorList>
    </citation>
    <scope>IDENTIFICATION</scope>
</reference>
<dbReference type="Proteomes" id="UP001515500">
    <property type="component" value="Chromosome 5"/>
</dbReference>
<dbReference type="GO" id="GO:0005829">
    <property type="term" value="C:cytosol"/>
    <property type="evidence" value="ECO:0007669"/>
    <property type="project" value="TreeGrafter"/>
</dbReference>
<sequence length="173" mass="20068">MMDCYSNFVDSLKCMIWFVICHYYGLGITGDGRCLFRSVAHGAYLRSGKPSPSEHLQKQLADELRSKVVDEFIKRRGDTEWFLEGDFETYISQMRLPYVWGGEPELLMCSHVLEMPITVYMCNQNSDSFKIIAEYGQEYGKDNPIRVLYHSYGHYEALQIPVTRTSSKGYSKR</sequence>
<evidence type="ECO:0000259" key="4">
    <source>
        <dbReference type="PROSITE" id="PS50802"/>
    </source>
</evidence>
<dbReference type="PROSITE" id="PS50802">
    <property type="entry name" value="OTU"/>
    <property type="match status" value="1"/>
</dbReference>
<keyword evidence="3" id="KW-0645">Protease</keyword>
<dbReference type="InterPro" id="IPR003323">
    <property type="entry name" value="OTU_dom"/>
</dbReference>
<feature type="domain" description="OTU" evidence="4">
    <location>
        <begin position="23"/>
        <end position="161"/>
    </location>
</feature>
<evidence type="ECO:0000256" key="2">
    <source>
        <dbReference type="ARBA" id="ARBA00022801"/>
    </source>
</evidence>
<dbReference type="PANTHER" id="PTHR13312:SF6">
    <property type="entry name" value="UBIQUITIN THIOESTERASE OTU"/>
    <property type="match status" value="1"/>
</dbReference>
<dbReference type="InterPro" id="IPR038765">
    <property type="entry name" value="Papain-like_cys_pep_sf"/>
</dbReference>
<name>A0AB40BCS7_DIOCR</name>
<evidence type="ECO:0000256" key="3">
    <source>
        <dbReference type="RuleBase" id="RU367104"/>
    </source>
</evidence>
<dbReference type="GO" id="GO:0036503">
    <property type="term" value="P:ERAD pathway"/>
    <property type="evidence" value="ECO:0007669"/>
    <property type="project" value="TreeGrafter"/>
</dbReference>
<dbReference type="Gene3D" id="3.90.70.80">
    <property type="match status" value="1"/>
</dbReference>
<dbReference type="EC" id="3.4.19.12" evidence="3"/>
<comment type="function">
    <text evidence="3">Hydrolase that can remove conjugated ubiquitin from proteins and may therefore play an important regulatory role at the level of protein turnover by preventing degradation.</text>
</comment>
<dbReference type="AlphaFoldDB" id="A0AB40BCS7"/>
<keyword evidence="3" id="KW-0833">Ubl conjugation pathway</keyword>
<dbReference type="GeneID" id="120261120"/>
<keyword evidence="3" id="KW-0963">Cytoplasm</keyword>
<evidence type="ECO:0000313" key="6">
    <source>
        <dbReference type="RefSeq" id="XP_039124768.1"/>
    </source>
</evidence>
<dbReference type="InterPro" id="IPR047947">
    <property type="entry name" value="OTU4_OTU"/>
</dbReference>
<comment type="subcellular location">
    <subcellularLocation>
        <location evidence="3">Cytoplasm</location>
    </subcellularLocation>
</comment>
<evidence type="ECO:0000313" key="5">
    <source>
        <dbReference type="Proteomes" id="UP001515500"/>
    </source>
</evidence>
<dbReference type="GO" id="GO:0005634">
    <property type="term" value="C:nucleus"/>
    <property type="evidence" value="ECO:0007669"/>
    <property type="project" value="TreeGrafter"/>
</dbReference>
<dbReference type="PANTHER" id="PTHR13312">
    <property type="entry name" value="HIV-INDUCED PROTEIN-7-LIKE PROTEASE"/>
    <property type="match status" value="1"/>
</dbReference>